<evidence type="ECO:0000313" key="1">
    <source>
        <dbReference type="EMBL" id="EIC19477.1"/>
    </source>
</evidence>
<protein>
    <submittedName>
        <fullName evidence="1">Uncharacterized protein</fullName>
    </submittedName>
</protein>
<dbReference type="Proteomes" id="UP000002964">
    <property type="component" value="Unassembled WGS sequence"/>
</dbReference>
<organism evidence="1 2">
    <name type="scientific">Thiorhodovibrio frisius</name>
    <dbReference type="NCBI Taxonomy" id="631362"/>
    <lineage>
        <taxon>Bacteria</taxon>
        <taxon>Pseudomonadati</taxon>
        <taxon>Pseudomonadota</taxon>
        <taxon>Gammaproteobacteria</taxon>
        <taxon>Chromatiales</taxon>
        <taxon>Chromatiaceae</taxon>
        <taxon>Thiorhodovibrio</taxon>
    </lineage>
</organism>
<name>H8Z8S2_9GAMM</name>
<sequence length="113" mass="12602">MLSNPRSLHLVCLGAEIKRLTDETGFHHQLAAAPGTYRQSLLKVAKHRHTEGTVRRNVLMTRALSRHLARICEQQAEERQMLGGVFFARLGDCVCQSEQQAVGPVRVSFGPKP</sequence>
<keyword evidence="2" id="KW-1185">Reference proteome</keyword>
<dbReference type="HOGENOM" id="CLU_2132389_0_0_6"/>
<reference evidence="2" key="1">
    <citation type="submission" date="2011-06" db="EMBL/GenBank/DDBJ databases">
        <authorList>
            <consortium name="US DOE Joint Genome Institute (JGI-PGF)"/>
            <person name="Lucas S."/>
            <person name="Han J."/>
            <person name="Lapidus A."/>
            <person name="Cheng J.-F."/>
            <person name="Goodwin L."/>
            <person name="Pitluck S."/>
            <person name="Peters L."/>
            <person name="Land M.L."/>
            <person name="Hauser L."/>
            <person name="Vogl K."/>
            <person name="Liu Z."/>
            <person name="Overmann J."/>
            <person name="Frigaard N.-U."/>
            <person name="Bryant D.A."/>
            <person name="Woyke T.J."/>
        </authorList>
    </citation>
    <scope>NUCLEOTIDE SEQUENCE [LARGE SCALE GENOMIC DNA]</scope>
    <source>
        <strain evidence="2">970</strain>
    </source>
</reference>
<reference evidence="1 2" key="2">
    <citation type="submission" date="2011-11" db="EMBL/GenBank/DDBJ databases">
        <authorList>
            <consortium name="US DOE Joint Genome Institute"/>
            <person name="Lucas S."/>
            <person name="Han J."/>
            <person name="Lapidus A."/>
            <person name="Cheng J.-F."/>
            <person name="Goodwin L."/>
            <person name="Pitluck S."/>
            <person name="Peters L."/>
            <person name="Ovchinnikova G."/>
            <person name="Zhang X."/>
            <person name="Detter J.C."/>
            <person name="Han C."/>
            <person name="Tapia R."/>
            <person name="Land M."/>
            <person name="Hauser L."/>
            <person name="Kyrpides N."/>
            <person name="Ivanova N."/>
            <person name="Pagani I."/>
            <person name="Vogl K."/>
            <person name="Liu Z."/>
            <person name="Overmann J."/>
            <person name="Frigaard N.-U."/>
            <person name="Bryant D."/>
            <person name="Woyke T."/>
        </authorList>
    </citation>
    <scope>NUCLEOTIDE SEQUENCE [LARGE SCALE GENOMIC DNA]</scope>
    <source>
        <strain evidence="1 2">970</strain>
    </source>
</reference>
<accession>H8Z8S2</accession>
<dbReference type="STRING" id="631362.Thi970DRAFT_05002"/>
<evidence type="ECO:0000313" key="2">
    <source>
        <dbReference type="Proteomes" id="UP000002964"/>
    </source>
</evidence>
<proteinExistence type="predicted"/>
<dbReference type="AlphaFoldDB" id="H8Z8S2"/>
<dbReference type="EMBL" id="JH603171">
    <property type="protein sequence ID" value="EIC19477.1"/>
    <property type="molecule type" value="Genomic_DNA"/>
</dbReference>
<gene>
    <name evidence="1" type="ORF">Thi970DRAFT_05002</name>
</gene>